<dbReference type="KEGG" id="afx:JZ786_00185"/>
<proteinExistence type="predicted"/>
<evidence type="ECO:0000313" key="2">
    <source>
        <dbReference type="EMBL" id="QSO47527.1"/>
    </source>
</evidence>
<dbReference type="AlphaFoldDB" id="A0A9X7VZ48"/>
<dbReference type="Gene3D" id="3.40.50.150">
    <property type="entry name" value="Vaccinia Virus protein VP39"/>
    <property type="match status" value="1"/>
</dbReference>
<protein>
    <submittedName>
        <fullName evidence="2">FkbM family methyltransferase</fullName>
    </submittedName>
</protein>
<gene>
    <name evidence="2" type="ORF">JZ786_00185</name>
</gene>
<dbReference type="PANTHER" id="PTHR34203:SF15">
    <property type="entry name" value="SLL1173 PROTEIN"/>
    <property type="match status" value="1"/>
</dbReference>
<keyword evidence="2" id="KW-0489">Methyltransferase</keyword>
<dbReference type="InterPro" id="IPR052514">
    <property type="entry name" value="SAM-dependent_MTase"/>
</dbReference>
<dbReference type="EMBL" id="CP071182">
    <property type="protein sequence ID" value="QSO47527.1"/>
    <property type="molecule type" value="Genomic_DNA"/>
</dbReference>
<dbReference type="NCBIfam" id="TIGR01444">
    <property type="entry name" value="fkbM_fam"/>
    <property type="match status" value="1"/>
</dbReference>
<evidence type="ECO:0000259" key="1">
    <source>
        <dbReference type="Pfam" id="PF05050"/>
    </source>
</evidence>
<reference evidence="2 3" key="1">
    <citation type="submission" date="2021-02" db="EMBL/GenBank/DDBJ databases">
        <title>Alicyclobacillus curvatus sp. nov. and Alicyclobacillus mengziensis sp. nov., two acidophilic bacteria isolated from acid mine drainage.</title>
        <authorList>
            <person name="Huang Y."/>
        </authorList>
    </citation>
    <scope>NUCLEOTIDE SEQUENCE [LARGE SCALE GENOMIC DNA]</scope>
    <source>
        <strain evidence="2 3">S30H14</strain>
    </source>
</reference>
<organism evidence="2 3">
    <name type="scientific">Alicyclobacillus mengziensis</name>
    <dbReference type="NCBI Taxonomy" id="2931921"/>
    <lineage>
        <taxon>Bacteria</taxon>
        <taxon>Bacillati</taxon>
        <taxon>Bacillota</taxon>
        <taxon>Bacilli</taxon>
        <taxon>Bacillales</taxon>
        <taxon>Alicyclobacillaceae</taxon>
        <taxon>Alicyclobacillus</taxon>
    </lineage>
</organism>
<dbReference type="GO" id="GO:0032259">
    <property type="term" value="P:methylation"/>
    <property type="evidence" value="ECO:0007669"/>
    <property type="project" value="UniProtKB-KW"/>
</dbReference>
<dbReference type="PANTHER" id="PTHR34203">
    <property type="entry name" value="METHYLTRANSFERASE, FKBM FAMILY PROTEIN"/>
    <property type="match status" value="1"/>
</dbReference>
<keyword evidence="3" id="KW-1185">Reference proteome</keyword>
<dbReference type="InterPro" id="IPR029063">
    <property type="entry name" value="SAM-dependent_MTases_sf"/>
</dbReference>
<sequence length="445" mass="51569">MKQLNEITRGRYSVVVGDTIQAEIWDIKEHLPEIENLYYKMLEDEKSRQVLFDILAYRVTRRQEFILSAFSPDCEQYFDSTVALFEKDCVYVDCGGLDGYTAAKFMLQCPSYKRIYIYEPIKEYYEECLQNTRKFNVDNIEVRNAAVTNFNGNLSFDVNVKGSSRASELGEVTVPAVSLDADISEPIQFIKMDIEGSEKQALRGAEQHIKADTPMLAICVYHLPSDLWQVAQLINSINSEYTFRLRHHQTNTDETVLYAIPKCHQNPDVSSRSEYSLETALACREFTDEIEALNNKELFQSKAYILQQLTNYREKSAQQCSIISELRHWNQQLQEAKVFLERQITNRDESINEIMRSVADNRVANESLQGELNQLHKWVVDLESAKTFWWSQAQSLEANISDLKEWTSQLEEAKLYWQTQASDKDRTIQELTDRISKLEGGKSDK</sequence>
<dbReference type="Pfam" id="PF05050">
    <property type="entry name" value="Methyltransf_21"/>
    <property type="match status" value="1"/>
</dbReference>
<dbReference type="SUPFAM" id="SSF53335">
    <property type="entry name" value="S-adenosyl-L-methionine-dependent methyltransferases"/>
    <property type="match status" value="1"/>
</dbReference>
<dbReference type="Proteomes" id="UP000663505">
    <property type="component" value="Chromosome"/>
</dbReference>
<evidence type="ECO:0000313" key="3">
    <source>
        <dbReference type="Proteomes" id="UP000663505"/>
    </source>
</evidence>
<feature type="domain" description="Methyltransferase FkbM" evidence="1">
    <location>
        <begin position="93"/>
        <end position="244"/>
    </location>
</feature>
<accession>A0A9X7VZ48</accession>
<dbReference type="InterPro" id="IPR006342">
    <property type="entry name" value="FkbM_mtfrase"/>
</dbReference>
<name>A0A9X7VZ48_9BACL</name>
<dbReference type="RefSeq" id="WP_206656871.1">
    <property type="nucleotide sequence ID" value="NZ_CP071182.1"/>
</dbReference>
<dbReference type="GO" id="GO:0008168">
    <property type="term" value="F:methyltransferase activity"/>
    <property type="evidence" value="ECO:0007669"/>
    <property type="project" value="UniProtKB-KW"/>
</dbReference>
<keyword evidence="2" id="KW-0808">Transferase</keyword>